<sequence>MGAWRLWAQLTVLVSGYRYFCNWRVISRARVASNSLMISRNIRLILGEIFERILHSTIKTPPFFFDALVASTLVFQLGLFGCGRDMNGP</sequence>
<dbReference type="AlphaFoldDB" id="D5G5H5"/>
<dbReference type="KEGG" id="tml:GSTUM_00004337001"/>
<name>D5G5H5_TUBMM</name>
<proteinExistence type="predicted"/>
<dbReference type="InParanoid" id="D5G5H5"/>
<dbReference type="Proteomes" id="UP000006911">
    <property type="component" value="Unassembled WGS sequence"/>
</dbReference>
<dbReference type="GeneID" id="9183754"/>
<accession>D5G5H5</accession>
<reference evidence="1 2" key="1">
    <citation type="journal article" date="2010" name="Nature">
        <title>Perigord black truffle genome uncovers evolutionary origins and mechanisms of symbiosis.</title>
        <authorList>
            <person name="Martin F."/>
            <person name="Kohler A."/>
            <person name="Murat C."/>
            <person name="Balestrini R."/>
            <person name="Coutinho P.M."/>
            <person name="Jaillon O."/>
            <person name="Montanini B."/>
            <person name="Morin E."/>
            <person name="Noel B."/>
            <person name="Percudani R."/>
            <person name="Porcel B."/>
            <person name="Rubini A."/>
            <person name="Amicucci A."/>
            <person name="Amselem J."/>
            <person name="Anthouard V."/>
            <person name="Arcioni S."/>
            <person name="Artiguenave F."/>
            <person name="Aury J.M."/>
            <person name="Ballario P."/>
            <person name="Bolchi A."/>
            <person name="Brenna A."/>
            <person name="Brun A."/>
            <person name="Buee M."/>
            <person name="Cantarel B."/>
            <person name="Chevalier G."/>
            <person name="Couloux A."/>
            <person name="Da Silva C."/>
            <person name="Denoeud F."/>
            <person name="Duplessis S."/>
            <person name="Ghignone S."/>
            <person name="Hilselberger B."/>
            <person name="Iotti M."/>
            <person name="Marcais B."/>
            <person name="Mello A."/>
            <person name="Miranda M."/>
            <person name="Pacioni G."/>
            <person name="Quesneville H."/>
            <person name="Riccioni C."/>
            <person name="Ruotolo R."/>
            <person name="Splivallo R."/>
            <person name="Stocchi V."/>
            <person name="Tisserant E."/>
            <person name="Viscomi A.R."/>
            <person name="Zambonelli A."/>
            <person name="Zampieri E."/>
            <person name="Henrissat B."/>
            <person name="Lebrun M.H."/>
            <person name="Paolocci F."/>
            <person name="Bonfante P."/>
            <person name="Ottonello S."/>
            <person name="Wincker P."/>
        </authorList>
    </citation>
    <scope>NUCLEOTIDE SEQUENCE [LARGE SCALE GENOMIC DNA]</scope>
    <source>
        <strain evidence="1 2">Mel28</strain>
    </source>
</reference>
<keyword evidence="2" id="KW-1185">Reference proteome</keyword>
<dbReference type="RefSeq" id="XP_002835611.1">
    <property type="nucleotide sequence ID" value="XM_002835565.1"/>
</dbReference>
<protein>
    <submittedName>
        <fullName evidence="1">(Perigord truffle) hypothetical protein</fullName>
    </submittedName>
</protein>
<gene>
    <name evidence="1" type="ORF">GSTUM_00004337001</name>
</gene>
<dbReference type="HOGENOM" id="CLU_2456392_0_0_1"/>
<organism evidence="1 2">
    <name type="scientific">Tuber melanosporum (strain Mel28)</name>
    <name type="common">Perigord black truffle</name>
    <dbReference type="NCBI Taxonomy" id="656061"/>
    <lineage>
        <taxon>Eukaryota</taxon>
        <taxon>Fungi</taxon>
        <taxon>Dikarya</taxon>
        <taxon>Ascomycota</taxon>
        <taxon>Pezizomycotina</taxon>
        <taxon>Pezizomycetes</taxon>
        <taxon>Pezizales</taxon>
        <taxon>Tuberaceae</taxon>
        <taxon>Tuber</taxon>
    </lineage>
</organism>
<evidence type="ECO:0000313" key="2">
    <source>
        <dbReference type="Proteomes" id="UP000006911"/>
    </source>
</evidence>
<evidence type="ECO:0000313" key="1">
    <source>
        <dbReference type="EMBL" id="CAZ79768.1"/>
    </source>
</evidence>
<dbReference type="EMBL" id="FN429998">
    <property type="protein sequence ID" value="CAZ79768.1"/>
    <property type="molecule type" value="Genomic_DNA"/>
</dbReference>